<accession>A0A1U7I1D7</accession>
<proteinExistence type="predicted"/>
<sequence length="64" mass="7160">MIGVINIGKKVGKGVRKEIGSGVVYCWRENSFCFGWGRRRGKMTACNKKQVIIFTPISPNLISE</sequence>
<dbReference type="Proteomes" id="UP000185860">
    <property type="component" value="Unassembled WGS sequence"/>
</dbReference>
<dbReference type="AlphaFoldDB" id="A0A1U7I1D7"/>
<organism evidence="1 2">
    <name type="scientific">[Phormidium ambiguum] IAM M-71</name>
    <dbReference type="NCBI Taxonomy" id="454136"/>
    <lineage>
        <taxon>Bacteria</taxon>
        <taxon>Bacillati</taxon>
        <taxon>Cyanobacteriota</taxon>
        <taxon>Cyanophyceae</taxon>
        <taxon>Oscillatoriophycideae</taxon>
        <taxon>Aerosakkonematales</taxon>
        <taxon>Aerosakkonemataceae</taxon>
        <taxon>Floridanema</taxon>
    </lineage>
</organism>
<reference evidence="1 2" key="1">
    <citation type="submission" date="2016-11" db="EMBL/GenBank/DDBJ databases">
        <title>Draft Genome Sequences of Nine Cyanobacterial Strains from Diverse Habitats.</title>
        <authorList>
            <person name="Zhu T."/>
            <person name="Hou S."/>
            <person name="Lu X."/>
            <person name="Hess W.R."/>
        </authorList>
    </citation>
    <scope>NUCLEOTIDE SEQUENCE [LARGE SCALE GENOMIC DNA]</scope>
    <source>
        <strain evidence="1 2">IAM M-71</strain>
    </source>
</reference>
<comment type="caution">
    <text evidence="1">The sequence shown here is derived from an EMBL/GenBank/DDBJ whole genome shotgun (WGS) entry which is preliminary data.</text>
</comment>
<evidence type="ECO:0000313" key="2">
    <source>
        <dbReference type="Proteomes" id="UP000185860"/>
    </source>
</evidence>
<protein>
    <submittedName>
        <fullName evidence="1">Uncharacterized protein</fullName>
    </submittedName>
</protein>
<dbReference type="EMBL" id="MRCE01000081">
    <property type="protein sequence ID" value="OKH29785.1"/>
    <property type="molecule type" value="Genomic_DNA"/>
</dbReference>
<name>A0A1U7I1D7_9CYAN</name>
<gene>
    <name evidence="1" type="ORF">NIES2119_31980</name>
</gene>
<evidence type="ECO:0000313" key="1">
    <source>
        <dbReference type="EMBL" id="OKH29785.1"/>
    </source>
</evidence>